<dbReference type="SMART" id="SM01381">
    <property type="entry name" value="7TM_GPCR_Srsx"/>
    <property type="match status" value="1"/>
</dbReference>
<keyword evidence="6 8" id="KW-0675">Receptor</keyword>
<keyword evidence="3 10" id="KW-1133">Transmembrane helix</keyword>
<evidence type="ECO:0000313" key="12">
    <source>
        <dbReference type="EnsemblMetazoa" id="CJA01764.1"/>
    </source>
</evidence>
<evidence type="ECO:0000256" key="1">
    <source>
        <dbReference type="ARBA" id="ARBA00004141"/>
    </source>
</evidence>
<evidence type="ECO:0000256" key="4">
    <source>
        <dbReference type="ARBA" id="ARBA00023040"/>
    </source>
</evidence>
<dbReference type="GO" id="GO:0004930">
    <property type="term" value="F:G protein-coupled receptor activity"/>
    <property type="evidence" value="ECO:0007669"/>
    <property type="project" value="UniProtKB-KW"/>
</dbReference>
<feature type="region of interest" description="Disordered" evidence="9">
    <location>
        <begin position="202"/>
        <end position="222"/>
    </location>
</feature>
<dbReference type="AlphaFoldDB" id="A0A8R1DH13"/>
<dbReference type="CDD" id="cd00637">
    <property type="entry name" value="7tm_classA_rhodopsin-like"/>
    <property type="match status" value="1"/>
</dbReference>
<dbReference type="SUPFAM" id="SSF81321">
    <property type="entry name" value="Family A G protein-coupled receptor-like"/>
    <property type="match status" value="1"/>
</dbReference>
<feature type="transmembrane region" description="Helical" evidence="10">
    <location>
        <begin position="269"/>
        <end position="291"/>
    </location>
</feature>
<keyword evidence="4 8" id="KW-0297">G-protein coupled receptor</keyword>
<comment type="similarity">
    <text evidence="8">Belongs to the G-protein coupled receptor 1 family.</text>
</comment>
<evidence type="ECO:0000256" key="2">
    <source>
        <dbReference type="ARBA" id="ARBA00022692"/>
    </source>
</evidence>
<feature type="domain" description="G-protein coupled receptors family 1 profile" evidence="11">
    <location>
        <begin position="23"/>
        <end position="288"/>
    </location>
</feature>
<dbReference type="PANTHER" id="PTHR45695">
    <property type="entry name" value="LEUCOKININ RECEPTOR-RELATED"/>
    <property type="match status" value="1"/>
</dbReference>
<dbReference type="Pfam" id="PF00001">
    <property type="entry name" value="7tm_1"/>
    <property type="match status" value="1"/>
</dbReference>
<dbReference type="Proteomes" id="UP000005237">
    <property type="component" value="Unassembled WGS sequence"/>
</dbReference>
<evidence type="ECO:0000256" key="10">
    <source>
        <dbReference type="SAM" id="Phobius"/>
    </source>
</evidence>
<accession>A0A8R1DH13</accession>
<dbReference type="GO" id="GO:0005886">
    <property type="term" value="C:plasma membrane"/>
    <property type="evidence" value="ECO:0007669"/>
    <property type="project" value="TreeGrafter"/>
</dbReference>
<dbReference type="PROSITE" id="PS00237">
    <property type="entry name" value="G_PROTEIN_RECEP_F1_1"/>
    <property type="match status" value="1"/>
</dbReference>
<dbReference type="InterPro" id="IPR017452">
    <property type="entry name" value="GPCR_Rhodpsn_7TM"/>
</dbReference>
<dbReference type="PRINTS" id="PR00237">
    <property type="entry name" value="GPCRRHODOPSN"/>
</dbReference>
<evidence type="ECO:0000256" key="8">
    <source>
        <dbReference type="RuleBase" id="RU000688"/>
    </source>
</evidence>
<comment type="subcellular location">
    <subcellularLocation>
        <location evidence="1">Membrane</location>
        <topology evidence="1">Multi-pass membrane protein</topology>
    </subcellularLocation>
</comment>
<evidence type="ECO:0000256" key="5">
    <source>
        <dbReference type="ARBA" id="ARBA00023136"/>
    </source>
</evidence>
<evidence type="ECO:0000256" key="6">
    <source>
        <dbReference type="ARBA" id="ARBA00023170"/>
    </source>
</evidence>
<evidence type="ECO:0000256" key="7">
    <source>
        <dbReference type="ARBA" id="ARBA00023224"/>
    </source>
</evidence>
<feature type="transmembrane region" description="Helical" evidence="10">
    <location>
        <begin position="86"/>
        <end position="105"/>
    </location>
</feature>
<reference evidence="12" key="2">
    <citation type="submission" date="2022-06" db="UniProtKB">
        <authorList>
            <consortium name="EnsemblMetazoa"/>
        </authorList>
    </citation>
    <scope>IDENTIFICATION</scope>
    <source>
        <strain evidence="12">DF5081</strain>
    </source>
</reference>
<proteinExistence type="inferred from homology"/>
<sequence>MSVVVSIPFAGLFVILSVVGIIGNIVVIYAIAGDRNMRKSVMNILLLNLAVADLANLIFTIPEWISPVFFESADWILPSLMCPVCRYLECVFLFASISTQMIVCIERYIAIVLPMQARRMCSRRNALITVLVAWIFVACFASPYAVFHSVRKTTCSNTAGKSTWWQRYKLTEFLAFYFIPCLIIIGVYTKVARVLWSKDPTLSGEETRSCLGKKKSTSSRSSDALRTRRNVVKMLIACVAVYFVCYSPIQVIFLSKAALNVTIHPPYEFILLMNALAMTCSASNPLLYTLFSTKFRRRLRDVIYCSAIVESDAKKTYVSINNTSITAAARASFN</sequence>
<keyword evidence="5 10" id="KW-0472">Membrane</keyword>
<feature type="transmembrane region" description="Helical" evidence="10">
    <location>
        <begin position="44"/>
        <end position="66"/>
    </location>
</feature>
<feature type="transmembrane region" description="Helical" evidence="10">
    <location>
        <begin position="6"/>
        <end position="32"/>
    </location>
</feature>
<feature type="transmembrane region" description="Helical" evidence="10">
    <location>
        <begin position="126"/>
        <end position="150"/>
    </location>
</feature>
<dbReference type="InterPro" id="IPR000276">
    <property type="entry name" value="GPCR_Rhodpsn"/>
</dbReference>
<dbReference type="OMA" id="IVCIERY"/>
<evidence type="ECO:0000313" key="13">
    <source>
        <dbReference type="Proteomes" id="UP000005237"/>
    </source>
</evidence>
<evidence type="ECO:0000259" key="11">
    <source>
        <dbReference type="PROSITE" id="PS50262"/>
    </source>
</evidence>
<keyword evidence="2 8" id="KW-0812">Transmembrane</keyword>
<dbReference type="EnsemblMetazoa" id="CJA01764.1">
    <property type="protein sequence ID" value="CJA01764.1"/>
    <property type="gene ID" value="WBGene00120968"/>
</dbReference>
<organism evidence="12 13">
    <name type="scientific">Caenorhabditis japonica</name>
    <dbReference type="NCBI Taxonomy" id="281687"/>
    <lineage>
        <taxon>Eukaryota</taxon>
        <taxon>Metazoa</taxon>
        <taxon>Ecdysozoa</taxon>
        <taxon>Nematoda</taxon>
        <taxon>Chromadorea</taxon>
        <taxon>Rhabditida</taxon>
        <taxon>Rhabditina</taxon>
        <taxon>Rhabditomorpha</taxon>
        <taxon>Rhabditoidea</taxon>
        <taxon>Rhabditidae</taxon>
        <taxon>Peloderinae</taxon>
        <taxon>Caenorhabditis</taxon>
    </lineage>
</organism>
<reference evidence="13" key="1">
    <citation type="submission" date="2010-08" db="EMBL/GenBank/DDBJ databases">
        <authorList>
            <consortium name="Caenorhabditis japonica Sequencing Consortium"/>
            <person name="Wilson R.K."/>
        </authorList>
    </citation>
    <scope>NUCLEOTIDE SEQUENCE [LARGE SCALE GENOMIC DNA]</scope>
    <source>
        <strain evidence="13">DF5081</strain>
    </source>
</reference>
<keyword evidence="7 8" id="KW-0807">Transducer</keyword>
<name>A0A8R1DH13_CAEJA</name>
<keyword evidence="13" id="KW-1185">Reference proteome</keyword>
<feature type="transmembrane region" description="Helical" evidence="10">
    <location>
        <begin position="230"/>
        <end position="249"/>
    </location>
</feature>
<dbReference type="Gene3D" id="1.20.1070.10">
    <property type="entry name" value="Rhodopsin 7-helix transmembrane proteins"/>
    <property type="match status" value="1"/>
</dbReference>
<evidence type="ECO:0000256" key="3">
    <source>
        <dbReference type="ARBA" id="ARBA00022989"/>
    </source>
</evidence>
<dbReference type="PROSITE" id="PS50262">
    <property type="entry name" value="G_PROTEIN_RECEP_F1_2"/>
    <property type="match status" value="1"/>
</dbReference>
<evidence type="ECO:0000256" key="9">
    <source>
        <dbReference type="SAM" id="MobiDB-lite"/>
    </source>
</evidence>
<protein>
    <submittedName>
        <fullName evidence="12">G_PROTEIN_RECEP_F1_2 domain-containing protein</fullName>
    </submittedName>
</protein>
<feature type="transmembrane region" description="Helical" evidence="10">
    <location>
        <begin position="170"/>
        <end position="188"/>
    </location>
</feature>
<dbReference type="PANTHER" id="PTHR45695:SF15">
    <property type="entry name" value="OPSIN RH2"/>
    <property type="match status" value="1"/>
</dbReference>